<feature type="domain" description="Gfo/Idh/MocA-like oxidoreductase N-terminal" evidence="4">
    <location>
        <begin position="5"/>
        <end position="117"/>
    </location>
</feature>
<dbReference type="InterPro" id="IPR055170">
    <property type="entry name" value="GFO_IDH_MocA-like_dom"/>
</dbReference>
<protein>
    <recommendedName>
        <fullName evidence="3">Inositol 2-dehydrogenase</fullName>
        <ecNumber evidence="3">1.1.1.18</ecNumber>
    </recommendedName>
    <alternativeName>
        <fullName evidence="3">Myo-inositol 2-dehydrogenase</fullName>
        <shortName evidence="3">MI 2-dehydrogenase</shortName>
    </alternativeName>
</protein>
<evidence type="ECO:0000259" key="5">
    <source>
        <dbReference type="Pfam" id="PF22725"/>
    </source>
</evidence>
<accession>A0ABY4FSM7</accession>
<comment type="subunit">
    <text evidence="3">Homotetramer.</text>
</comment>
<dbReference type="InterPro" id="IPR023794">
    <property type="entry name" value="MI/DCI_dehydrogenase"/>
</dbReference>
<dbReference type="PANTHER" id="PTHR43593:SF1">
    <property type="entry name" value="INOSITOL 2-DEHYDROGENASE"/>
    <property type="match status" value="1"/>
</dbReference>
<dbReference type="InterPro" id="IPR000683">
    <property type="entry name" value="Gfo/Idh/MocA-like_OxRdtase_N"/>
</dbReference>
<sequence>MTADLRIAVVGAGMMGADHIKRITHRISGARVSAIVEPDAGRAAAAAANAPGSAAFTSIEEAIAAGAMDAVLIATPGQFHAPVLKPALDAGLPILCEKPLTQDSVSSLEILELEQRLDRPHIQLGFMRRFDTEYQALRELVTSGESGDLLMVRALHRNPTVPDTYTEDMLITDSVVHEFDVVPWLAGSPIVSVEVKHPRRNSLAPERLREPILVIMELENGVLVDVEMNVSVQFGYQVATEAVFERGIARIGQPSGLQRWDAGFFRVKDHESFTTRFATAYDAQIQRWVDAVRRGDLIDGPNAWDGYLVALSCEAGVRALHDGGIVPVLAPERPAFYA</sequence>
<reference evidence="6 7" key="1">
    <citation type="submission" date="2022-04" db="EMBL/GenBank/DDBJ databases">
        <title>Leucobacter sp. isolated from rhizosphere of onion.</title>
        <authorList>
            <person name="Won M."/>
            <person name="Lee C.-M."/>
            <person name="Woen H.-Y."/>
            <person name="Kwon S.-W."/>
        </authorList>
    </citation>
    <scope>NUCLEOTIDE SEQUENCE [LARGE SCALE GENOMIC DNA]</scope>
    <source>
        <strain evidence="6 7">H25R-14</strain>
    </source>
</reference>
<gene>
    <name evidence="3" type="primary">iolG</name>
    <name evidence="6" type="ORF">MUN76_09500</name>
</gene>
<dbReference type="InterPro" id="IPR050424">
    <property type="entry name" value="Gfo-Idh-MocA_inositol_DH"/>
</dbReference>
<dbReference type="PANTHER" id="PTHR43593">
    <property type="match status" value="1"/>
</dbReference>
<comment type="similarity">
    <text evidence="3">Belongs to the Gfo/Idh/MocA family.</text>
</comment>
<dbReference type="Gene3D" id="3.30.360.10">
    <property type="entry name" value="Dihydrodipicolinate Reductase, domain 2"/>
    <property type="match status" value="1"/>
</dbReference>
<comment type="function">
    <text evidence="3">Involved in the oxidation of myo-inositol (MI) to 2-keto-myo-inositol (2KMI or 2-inosose).</text>
</comment>
<keyword evidence="2 3" id="KW-0520">NAD</keyword>
<evidence type="ECO:0000256" key="3">
    <source>
        <dbReference type="HAMAP-Rule" id="MF_01671"/>
    </source>
</evidence>
<dbReference type="SUPFAM" id="SSF55347">
    <property type="entry name" value="Glyceraldehyde-3-phosphate dehydrogenase-like, C-terminal domain"/>
    <property type="match status" value="1"/>
</dbReference>
<dbReference type="RefSeq" id="WP_244684218.1">
    <property type="nucleotide sequence ID" value="NZ_CP095043.1"/>
</dbReference>
<evidence type="ECO:0000256" key="1">
    <source>
        <dbReference type="ARBA" id="ARBA00023002"/>
    </source>
</evidence>
<keyword evidence="7" id="KW-1185">Reference proteome</keyword>
<proteinExistence type="inferred from homology"/>
<dbReference type="Proteomes" id="UP000831775">
    <property type="component" value="Chromosome"/>
</dbReference>
<name>A0ABY4FSM7_9MICO</name>
<dbReference type="SUPFAM" id="SSF51735">
    <property type="entry name" value="NAD(P)-binding Rossmann-fold domains"/>
    <property type="match status" value="1"/>
</dbReference>
<comment type="catalytic activity">
    <reaction evidence="3">
        <text>myo-inositol + NAD(+) = scyllo-inosose + NADH + H(+)</text>
        <dbReference type="Rhea" id="RHEA:16949"/>
        <dbReference type="ChEBI" id="CHEBI:15378"/>
        <dbReference type="ChEBI" id="CHEBI:17268"/>
        <dbReference type="ChEBI" id="CHEBI:17811"/>
        <dbReference type="ChEBI" id="CHEBI:57540"/>
        <dbReference type="ChEBI" id="CHEBI:57945"/>
        <dbReference type="EC" id="1.1.1.18"/>
    </reaction>
</comment>
<evidence type="ECO:0000313" key="7">
    <source>
        <dbReference type="Proteomes" id="UP000831775"/>
    </source>
</evidence>
<feature type="domain" description="GFO/IDH/MocA-like oxidoreductase" evidence="5">
    <location>
        <begin position="134"/>
        <end position="249"/>
    </location>
</feature>
<dbReference type="EC" id="1.1.1.18" evidence="3"/>
<organism evidence="6 7">
    <name type="scientific">Leucobacter rhizosphaerae</name>
    <dbReference type="NCBI Taxonomy" id="2932245"/>
    <lineage>
        <taxon>Bacteria</taxon>
        <taxon>Bacillati</taxon>
        <taxon>Actinomycetota</taxon>
        <taxon>Actinomycetes</taxon>
        <taxon>Micrococcales</taxon>
        <taxon>Microbacteriaceae</taxon>
        <taxon>Leucobacter</taxon>
    </lineage>
</organism>
<dbReference type="EMBL" id="CP095043">
    <property type="protein sequence ID" value="UOQ59293.1"/>
    <property type="molecule type" value="Genomic_DNA"/>
</dbReference>
<dbReference type="HAMAP" id="MF_01671">
    <property type="entry name" value="IolG"/>
    <property type="match status" value="1"/>
</dbReference>
<dbReference type="Pfam" id="PF01408">
    <property type="entry name" value="GFO_IDH_MocA"/>
    <property type="match status" value="1"/>
</dbReference>
<dbReference type="InterPro" id="IPR036291">
    <property type="entry name" value="NAD(P)-bd_dom_sf"/>
</dbReference>
<evidence type="ECO:0000259" key="4">
    <source>
        <dbReference type="Pfam" id="PF01408"/>
    </source>
</evidence>
<evidence type="ECO:0000256" key="2">
    <source>
        <dbReference type="ARBA" id="ARBA00023027"/>
    </source>
</evidence>
<dbReference type="Pfam" id="PF22725">
    <property type="entry name" value="GFO_IDH_MocA_C3"/>
    <property type="match status" value="1"/>
</dbReference>
<keyword evidence="1 3" id="KW-0560">Oxidoreductase</keyword>
<dbReference type="Gene3D" id="3.40.50.720">
    <property type="entry name" value="NAD(P)-binding Rossmann-like Domain"/>
    <property type="match status" value="1"/>
</dbReference>
<evidence type="ECO:0000313" key="6">
    <source>
        <dbReference type="EMBL" id="UOQ59293.1"/>
    </source>
</evidence>